<evidence type="ECO:0000256" key="3">
    <source>
        <dbReference type="ARBA" id="ARBA00022692"/>
    </source>
</evidence>
<comment type="caution">
    <text evidence="8">The sequence shown here is derived from an EMBL/GenBank/DDBJ whole genome shotgun (WGS) entry which is preliminary data.</text>
</comment>
<keyword evidence="4 7" id="KW-1133">Transmembrane helix</keyword>
<feature type="transmembrane region" description="Helical" evidence="7">
    <location>
        <begin position="67"/>
        <end position="88"/>
    </location>
</feature>
<feature type="transmembrane region" description="Helical" evidence="7">
    <location>
        <begin position="240"/>
        <end position="258"/>
    </location>
</feature>
<evidence type="ECO:0000313" key="9">
    <source>
        <dbReference type="Proteomes" id="UP000237271"/>
    </source>
</evidence>
<dbReference type="OrthoDB" id="420519at2759"/>
<feature type="transmembrane region" description="Helical" evidence="7">
    <location>
        <begin position="211"/>
        <end position="233"/>
    </location>
</feature>
<feature type="transmembrane region" description="Helical" evidence="7">
    <location>
        <begin position="278"/>
        <end position="300"/>
    </location>
</feature>
<protein>
    <submittedName>
        <fullName evidence="8">Choline transporter-like protein</fullName>
    </submittedName>
</protein>
<evidence type="ECO:0000256" key="4">
    <source>
        <dbReference type="ARBA" id="ARBA00022989"/>
    </source>
</evidence>
<gene>
    <name evidence="8" type="ORF">PHPALM_20588</name>
</gene>
<keyword evidence="3 7" id="KW-0812">Transmembrane</keyword>
<proteinExistence type="inferred from homology"/>
<sequence length="315" mass="34597">MSWLNRDEFSHSRSSSNNSMADAELLAARESPATRTAAALSPSTGRSSLLRQRFHQGEQSRRQCTDIFFLGCFATYWIGMVALAITAFSHESSVSFAQEIKSGVDFQGQACGQHEFVYFPDFESNPDFGFCVDKCPRKDGETMTVQLPLESTKRRGNGTHELQEVEFTSYATHRWAYVCAPAKDTDDKNAVKSEQVMIQQLQDTWGRFVGALGNVLMIASAVSLSTAGLYLVLLRYCGCISVLLSTVAIESTLAYSSYRLLKAASDPFSYANDPVMLSSLQISSVVMCCAAVLFLLFAMVNMSRLLLAGALVTHA</sequence>
<name>A0A2P4XEH0_9STRA</name>
<organism evidence="8 9">
    <name type="scientific">Phytophthora palmivora</name>
    <dbReference type="NCBI Taxonomy" id="4796"/>
    <lineage>
        <taxon>Eukaryota</taxon>
        <taxon>Sar</taxon>
        <taxon>Stramenopiles</taxon>
        <taxon>Oomycota</taxon>
        <taxon>Peronosporomycetes</taxon>
        <taxon>Peronosporales</taxon>
        <taxon>Peronosporaceae</taxon>
        <taxon>Phytophthora</taxon>
    </lineage>
</organism>
<evidence type="ECO:0000256" key="2">
    <source>
        <dbReference type="ARBA" id="ARBA00007168"/>
    </source>
</evidence>
<dbReference type="EMBL" id="NCKW01011242">
    <property type="protein sequence ID" value="POM63948.1"/>
    <property type="molecule type" value="Genomic_DNA"/>
</dbReference>
<feature type="non-terminal residue" evidence="8">
    <location>
        <position position="315"/>
    </location>
</feature>
<dbReference type="GO" id="GO:0016020">
    <property type="term" value="C:membrane"/>
    <property type="evidence" value="ECO:0007669"/>
    <property type="project" value="UniProtKB-SubCell"/>
</dbReference>
<dbReference type="GO" id="GO:0022857">
    <property type="term" value="F:transmembrane transporter activity"/>
    <property type="evidence" value="ECO:0007669"/>
    <property type="project" value="InterPro"/>
</dbReference>
<comment type="similarity">
    <text evidence="2">Belongs to the CTL (choline transporter-like) family.</text>
</comment>
<dbReference type="InterPro" id="IPR007603">
    <property type="entry name" value="Choline_transptr-like"/>
</dbReference>
<dbReference type="Proteomes" id="UP000237271">
    <property type="component" value="Unassembled WGS sequence"/>
</dbReference>
<comment type="subcellular location">
    <subcellularLocation>
        <location evidence="1">Membrane</location>
        <topology evidence="1">Multi-pass membrane protein</topology>
    </subcellularLocation>
</comment>
<dbReference type="PANTHER" id="PTHR12385:SF14">
    <property type="entry name" value="CHOLINE TRANSPORTER-LIKE 2"/>
    <property type="match status" value="1"/>
</dbReference>
<evidence type="ECO:0000256" key="1">
    <source>
        <dbReference type="ARBA" id="ARBA00004141"/>
    </source>
</evidence>
<evidence type="ECO:0000256" key="6">
    <source>
        <dbReference type="ARBA" id="ARBA00023180"/>
    </source>
</evidence>
<keyword evidence="6" id="KW-0325">Glycoprotein</keyword>
<reference evidence="8 9" key="1">
    <citation type="journal article" date="2017" name="Genome Biol. Evol.">
        <title>Phytophthora megakarya and P. palmivora, closely related causal agents of cacao black pod rot, underwent increases in genome sizes and gene numbers by different mechanisms.</title>
        <authorList>
            <person name="Ali S.S."/>
            <person name="Shao J."/>
            <person name="Lary D.J."/>
            <person name="Kronmiller B."/>
            <person name="Shen D."/>
            <person name="Strem M.D."/>
            <person name="Amoako-Attah I."/>
            <person name="Akrofi A.Y."/>
            <person name="Begoude B.A."/>
            <person name="Ten Hoopen G.M."/>
            <person name="Coulibaly K."/>
            <person name="Kebe B.I."/>
            <person name="Melnick R.L."/>
            <person name="Guiltinan M.J."/>
            <person name="Tyler B.M."/>
            <person name="Meinhardt L.W."/>
            <person name="Bailey B.A."/>
        </authorList>
    </citation>
    <scope>NUCLEOTIDE SEQUENCE [LARGE SCALE GENOMIC DNA]</scope>
    <source>
        <strain evidence="9">sbr112.9</strain>
    </source>
</reference>
<evidence type="ECO:0000256" key="7">
    <source>
        <dbReference type="SAM" id="Phobius"/>
    </source>
</evidence>
<evidence type="ECO:0000256" key="5">
    <source>
        <dbReference type="ARBA" id="ARBA00023136"/>
    </source>
</evidence>
<accession>A0A2P4XEH0</accession>
<keyword evidence="5 7" id="KW-0472">Membrane</keyword>
<evidence type="ECO:0000313" key="8">
    <source>
        <dbReference type="EMBL" id="POM63948.1"/>
    </source>
</evidence>
<dbReference type="PANTHER" id="PTHR12385">
    <property type="entry name" value="CHOLINE TRANSPORTER-LIKE (SLC FAMILY 44)"/>
    <property type="match status" value="1"/>
</dbReference>
<dbReference type="AlphaFoldDB" id="A0A2P4XEH0"/>
<keyword evidence="9" id="KW-1185">Reference proteome</keyword>